<keyword evidence="3" id="KW-1185">Reference proteome</keyword>
<evidence type="ECO:0000259" key="1">
    <source>
        <dbReference type="PROSITE" id="PS51352"/>
    </source>
</evidence>
<dbReference type="InterPro" id="IPR051470">
    <property type="entry name" value="Thiol:disulfide_interchange"/>
</dbReference>
<dbReference type="PROSITE" id="PS51352">
    <property type="entry name" value="THIOREDOXIN_2"/>
    <property type="match status" value="1"/>
</dbReference>
<dbReference type="InterPro" id="IPR001853">
    <property type="entry name" value="DSBA-like_thioredoxin_dom"/>
</dbReference>
<dbReference type="Pfam" id="PF01323">
    <property type="entry name" value="DSBA"/>
    <property type="match status" value="1"/>
</dbReference>
<dbReference type="InterPro" id="IPR041205">
    <property type="entry name" value="ScsC_N"/>
</dbReference>
<dbReference type="SUPFAM" id="SSF52833">
    <property type="entry name" value="Thioredoxin-like"/>
    <property type="match status" value="1"/>
</dbReference>
<name>A0A6G7VQ05_9RHOB</name>
<dbReference type="Proteomes" id="UP000500791">
    <property type="component" value="Chromosome"/>
</dbReference>
<dbReference type="AlphaFoldDB" id="A0A6G7VQ05"/>
<dbReference type="InterPro" id="IPR013766">
    <property type="entry name" value="Thioredoxin_domain"/>
</dbReference>
<organism evidence="2 3">
    <name type="scientific">Pontivivens nitratireducens</name>
    <dbReference type="NCBI Taxonomy" id="2758038"/>
    <lineage>
        <taxon>Bacteria</taxon>
        <taxon>Pseudomonadati</taxon>
        <taxon>Pseudomonadota</taxon>
        <taxon>Alphaproteobacteria</taxon>
        <taxon>Rhodobacterales</taxon>
        <taxon>Paracoccaceae</taxon>
        <taxon>Pontivivens</taxon>
    </lineage>
</organism>
<evidence type="ECO:0000313" key="3">
    <source>
        <dbReference type="Proteomes" id="UP000500791"/>
    </source>
</evidence>
<sequence length="263" mass="28727">MTGAIGVVAIAALGLGLYGLRDTDTPAPAAPVEGASDPVSDLDREILQAEMRRYLLENPEIIMELVSVLESRQTADAQAVEQQMLRENADQLLDDGYSFVGGNPEGDVTLVEFLDYQCSFCKRAHPEVASLLAQDGNIRLIVKEFPILGPVSETASRAAMAVLLEQGPDLYETFNDAMMMFPGRLDDAMIDRLAERSGVDVAAMRARMDDSDITRQIAQNKQLAEQLQITGTPTFVLGDTMIRGYLPAEQMADAVRLTRSAMR</sequence>
<dbReference type="Pfam" id="PF18312">
    <property type="entry name" value="ScsC_N"/>
    <property type="match status" value="1"/>
</dbReference>
<dbReference type="KEGG" id="mon:G8E03_11940"/>
<dbReference type="InterPro" id="IPR036249">
    <property type="entry name" value="Thioredoxin-like_sf"/>
</dbReference>
<evidence type="ECO:0000313" key="2">
    <source>
        <dbReference type="EMBL" id="QIK42119.1"/>
    </source>
</evidence>
<dbReference type="EMBL" id="CP049811">
    <property type="protein sequence ID" value="QIK42119.1"/>
    <property type="molecule type" value="Genomic_DNA"/>
</dbReference>
<proteinExistence type="predicted"/>
<accession>A0A6G7VQ05</accession>
<gene>
    <name evidence="2" type="ORF">G8E03_11940</name>
</gene>
<dbReference type="PANTHER" id="PTHR35272">
    <property type="entry name" value="THIOL:DISULFIDE INTERCHANGE PROTEIN DSBC-RELATED"/>
    <property type="match status" value="1"/>
</dbReference>
<dbReference type="GO" id="GO:0016491">
    <property type="term" value="F:oxidoreductase activity"/>
    <property type="evidence" value="ECO:0007669"/>
    <property type="project" value="InterPro"/>
</dbReference>
<dbReference type="Gene3D" id="3.40.30.10">
    <property type="entry name" value="Glutaredoxin"/>
    <property type="match status" value="1"/>
</dbReference>
<dbReference type="CDD" id="cd03023">
    <property type="entry name" value="DsbA_Com1_like"/>
    <property type="match status" value="1"/>
</dbReference>
<dbReference type="PANTHER" id="PTHR35272:SF3">
    <property type="entry name" value="THIOL:DISULFIDE INTERCHANGE PROTEIN DSBC"/>
    <property type="match status" value="1"/>
</dbReference>
<reference evidence="2 3" key="1">
    <citation type="submission" date="2020-03" db="EMBL/GenBank/DDBJ databases">
        <title>Complete genome sequence of Monaibacterium sp. ALG8 with diverse plasmids.</title>
        <authorList>
            <person name="Sun C."/>
        </authorList>
    </citation>
    <scope>NUCLEOTIDE SEQUENCE [LARGE SCALE GENOMIC DNA]</scope>
    <source>
        <strain evidence="2 3">ALG8</strain>
    </source>
</reference>
<feature type="domain" description="Thioredoxin" evidence="1">
    <location>
        <begin position="66"/>
        <end position="260"/>
    </location>
</feature>
<protein>
    <submittedName>
        <fullName evidence="2">DsbA family protein</fullName>
    </submittedName>
</protein>